<accession>A0A1X7UZL0</accession>
<evidence type="ECO:0000313" key="1">
    <source>
        <dbReference type="EnsemblMetazoa" id="Aqu2.1.32787_001"/>
    </source>
</evidence>
<proteinExistence type="predicted"/>
<name>A0A1X7UZL0_AMPQE</name>
<dbReference type="AlphaFoldDB" id="A0A1X7UZL0"/>
<protein>
    <submittedName>
        <fullName evidence="1">Uncharacterized protein</fullName>
    </submittedName>
</protein>
<organism evidence="1">
    <name type="scientific">Amphimedon queenslandica</name>
    <name type="common">Sponge</name>
    <dbReference type="NCBI Taxonomy" id="400682"/>
    <lineage>
        <taxon>Eukaryota</taxon>
        <taxon>Metazoa</taxon>
        <taxon>Porifera</taxon>
        <taxon>Demospongiae</taxon>
        <taxon>Heteroscleromorpha</taxon>
        <taxon>Haplosclerida</taxon>
        <taxon>Niphatidae</taxon>
        <taxon>Amphimedon</taxon>
    </lineage>
</organism>
<sequence length="108" mass="11485">MPSEPVGWSGKLLLIKLVQRPTVGMQGSIVMCKSTSFFDDGPKAKFTPGGSKAEFVGEEQTDGIAIKPVLSGAIELVYISPESLLANSMFQNMLVIELQGEIGSFCCG</sequence>
<reference evidence="1" key="1">
    <citation type="submission" date="2017-05" db="UniProtKB">
        <authorList>
            <consortium name="EnsemblMetazoa"/>
        </authorList>
    </citation>
    <scope>IDENTIFICATION</scope>
</reference>
<dbReference type="EnsemblMetazoa" id="Aqu2.1.32787_001">
    <property type="protein sequence ID" value="Aqu2.1.32787_001"/>
    <property type="gene ID" value="Aqu2.1.32787"/>
</dbReference>
<dbReference type="InParanoid" id="A0A1X7UZL0"/>